<name>A0A1N6RRF0_9RHOO</name>
<evidence type="ECO:0000313" key="3">
    <source>
        <dbReference type="Proteomes" id="UP000186819"/>
    </source>
</evidence>
<feature type="signal peptide" evidence="1">
    <location>
        <begin position="1"/>
        <end position="27"/>
    </location>
</feature>
<reference evidence="3" key="1">
    <citation type="submission" date="2017-01" db="EMBL/GenBank/DDBJ databases">
        <authorList>
            <person name="Varghese N."/>
            <person name="Submissions S."/>
        </authorList>
    </citation>
    <scope>NUCLEOTIDE SEQUENCE [LARGE SCALE GENOMIC DNA]</scope>
    <source>
        <strain evidence="3">ATCC 51758</strain>
    </source>
</reference>
<dbReference type="Pfam" id="PF09626">
    <property type="entry name" value="DHC"/>
    <property type="match status" value="1"/>
</dbReference>
<dbReference type="RefSeq" id="WP_076601308.1">
    <property type="nucleotide sequence ID" value="NZ_FTMD01000003.1"/>
</dbReference>
<keyword evidence="3" id="KW-1185">Reference proteome</keyword>
<keyword evidence="1" id="KW-0732">Signal</keyword>
<evidence type="ECO:0000256" key="1">
    <source>
        <dbReference type="SAM" id="SignalP"/>
    </source>
</evidence>
<gene>
    <name evidence="2" type="ORF">SAMN05421829_103335</name>
</gene>
<sequence length="171" mass="18394">MTATFPARALRALALVVTAGTAGLAFADDDEDKRLNINHPTYRSECGSCHIAFPPALLGAESWRAMMAGLDKHFGSDASLDAETSAVITKFLVANAARRDTAGNDGRPQLRISDTPWFRKEHRDGHDGITPGIFRSEAVKSAANCAACHRNAAEGDFSERDIRIPKNGARS</sequence>
<feature type="chain" id="PRO_5012297563" evidence="1">
    <location>
        <begin position="28"/>
        <end position="171"/>
    </location>
</feature>
<dbReference type="Proteomes" id="UP000186819">
    <property type="component" value="Unassembled WGS sequence"/>
</dbReference>
<organism evidence="2 3">
    <name type="scientific">Aromatoleum tolulyticum</name>
    <dbReference type="NCBI Taxonomy" id="34027"/>
    <lineage>
        <taxon>Bacteria</taxon>
        <taxon>Pseudomonadati</taxon>
        <taxon>Pseudomonadota</taxon>
        <taxon>Betaproteobacteria</taxon>
        <taxon>Rhodocyclales</taxon>
        <taxon>Rhodocyclaceae</taxon>
        <taxon>Aromatoleum</taxon>
    </lineage>
</organism>
<dbReference type="InterPro" id="IPR018588">
    <property type="entry name" value="Dihaem_cytochrome-c"/>
</dbReference>
<evidence type="ECO:0000313" key="2">
    <source>
        <dbReference type="EMBL" id="SIQ31292.1"/>
    </source>
</evidence>
<dbReference type="EMBL" id="FTMD01000003">
    <property type="protein sequence ID" value="SIQ31292.1"/>
    <property type="molecule type" value="Genomic_DNA"/>
</dbReference>
<protein>
    <submittedName>
        <fullName evidence="2">Dihaem cytochrome c</fullName>
    </submittedName>
</protein>
<proteinExistence type="predicted"/>
<dbReference type="OrthoDB" id="5296814at2"/>
<accession>A0A1N6RRF0</accession>
<dbReference type="SUPFAM" id="SSF48695">
    <property type="entry name" value="Multiheme cytochromes"/>
    <property type="match status" value="1"/>
</dbReference>
<dbReference type="STRING" id="34027.SAMN05421829_103335"/>
<dbReference type="AlphaFoldDB" id="A0A1N6RRF0"/>
<dbReference type="InterPro" id="IPR036280">
    <property type="entry name" value="Multihaem_cyt_sf"/>
</dbReference>